<sequence>MHKFILCLLVSLPTYVAAQKKDSTIKELKEIAVVSKKKTVEFKDGKVVYNVSSSVNAAGSNALELLKRSPGVMVDPTNGISLNGKSGVTVYIDGKPSYMQGDALAALLKSLQSANIHSIELLPNPSSKYDAAGSGGIINIRLKKNTATGFNGDIAAGMHFGETPKTEAALNLNYRTGKFNLYGNYNHYFGYHNMEYDFYRIQEGEITDNRTRDVDMRNPVNFKAGIDYNISSRHTIGLMMNANLYFGPGMTNTTTYLHDAATEKLQSMLKATNDYYSQKQNWKNYNFNYQYKDTSGRLFTTDLDYGYYRARIKNILYNHFLKADSVTETDRYTLRTFNNSDINIYGVKADYEQPLHRGKLYAGVKGNAVISDNWVQIFDVKNDVDYLNDLKSNTFRYEERVYAAYLMADQQWGKWKIQAGVRAEQTTADGVLNAKSLSTAKDTVQQVNNRYLDFFPSMQLSFRQSEEHNFTLLYNRKIDRPTYTDLNPFSYQLDELSSWQGNAFLRPQYSNSVTLGYNATGILAATLTYTHRQDMFVPVTDSLAGNRMVMTPKNVGSQHLLSLNISSSVSPLPWWNITANVNVFHKQNIISFDELRKATLRINTVLLNVQQVFDLDKKTQAEISGNYQSPDIYGGFQRSKHNWQVNIGVQRKIMKGNATVRVGINDLFQTYRWYGVRDFDGLYYRNRGMEDSRQLRLGFSYRFGNIKLAKSRERSSGLENESRRVK</sequence>
<evidence type="ECO:0000256" key="3">
    <source>
        <dbReference type="ARBA" id="ARBA00023237"/>
    </source>
</evidence>
<protein>
    <recommendedName>
        <fullName evidence="4">Outer membrane protein beta-barrel domain-containing protein</fullName>
    </recommendedName>
</protein>
<dbReference type="RefSeq" id="WP_147243460.1">
    <property type="nucleotide sequence ID" value="NZ_QFFJ01000002.1"/>
</dbReference>
<comment type="subcellular location">
    <subcellularLocation>
        <location evidence="1">Cell outer membrane</location>
    </subcellularLocation>
</comment>
<dbReference type="OrthoDB" id="606851at2"/>
<dbReference type="InterPro" id="IPR041700">
    <property type="entry name" value="OMP_b-brl_3"/>
</dbReference>
<keyword evidence="2" id="KW-0472">Membrane</keyword>
<dbReference type="Gene3D" id="2.170.130.10">
    <property type="entry name" value="TonB-dependent receptor, plug domain"/>
    <property type="match status" value="1"/>
</dbReference>
<name>A0A365XPP4_9BACT</name>
<dbReference type="PANTHER" id="PTHR40980:SF4">
    <property type="entry name" value="TONB-DEPENDENT RECEPTOR-LIKE BETA-BARREL DOMAIN-CONTAINING PROTEIN"/>
    <property type="match status" value="1"/>
</dbReference>
<dbReference type="PANTHER" id="PTHR40980">
    <property type="entry name" value="PLUG DOMAIN-CONTAINING PROTEIN"/>
    <property type="match status" value="1"/>
</dbReference>
<dbReference type="Pfam" id="PF14905">
    <property type="entry name" value="OMP_b-brl_3"/>
    <property type="match status" value="1"/>
</dbReference>
<dbReference type="InterPro" id="IPR036942">
    <property type="entry name" value="Beta-barrel_TonB_sf"/>
</dbReference>
<organism evidence="5 6">
    <name type="scientific">Chitinophaga flava</name>
    <dbReference type="NCBI Taxonomy" id="2259036"/>
    <lineage>
        <taxon>Bacteria</taxon>
        <taxon>Pseudomonadati</taxon>
        <taxon>Bacteroidota</taxon>
        <taxon>Chitinophagia</taxon>
        <taxon>Chitinophagales</taxon>
        <taxon>Chitinophagaceae</taxon>
        <taxon>Chitinophaga</taxon>
    </lineage>
</organism>
<feature type="domain" description="Outer membrane protein beta-barrel" evidence="4">
    <location>
        <begin position="293"/>
        <end position="701"/>
    </location>
</feature>
<keyword evidence="6" id="KW-1185">Reference proteome</keyword>
<evidence type="ECO:0000313" key="6">
    <source>
        <dbReference type="Proteomes" id="UP000253410"/>
    </source>
</evidence>
<dbReference type="Gene3D" id="2.40.170.20">
    <property type="entry name" value="TonB-dependent receptor, beta-barrel domain"/>
    <property type="match status" value="1"/>
</dbReference>
<keyword evidence="3" id="KW-0998">Cell outer membrane</keyword>
<dbReference type="SUPFAM" id="SSF56935">
    <property type="entry name" value="Porins"/>
    <property type="match status" value="1"/>
</dbReference>
<gene>
    <name evidence="5" type="ORF">DF182_17155</name>
</gene>
<accession>A0A365XPP4</accession>
<proteinExistence type="predicted"/>
<dbReference type="GO" id="GO:0009279">
    <property type="term" value="C:cell outer membrane"/>
    <property type="evidence" value="ECO:0007669"/>
    <property type="project" value="UniProtKB-SubCell"/>
</dbReference>
<dbReference type="Proteomes" id="UP000253410">
    <property type="component" value="Unassembled WGS sequence"/>
</dbReference>
<reference evidence="5 6" key="1">
    <citation type="submission" date="2018-05" db="EMBL/GenBank/DDBJ databases">
        <title>Chitinophaga sp. K3CV102501T nov., isolated from isolated from a monsoon evergreen broad-leaved forest soil.</title>
        <authorList>
            <person name="Lv Y."/>
        </authorList>
    </citation>
    <scope>NUCLEOTIDE SEQUENCE [LARGE SCALE GENOMIC DNA]</scope>
    <source>
        <strain evidence="5 6">GDMCC 1.1325</strain>
    </source>
</reference>
<evidence type="ECO:0000313" key="5">
    <source>
        <dbReference type="EMBL" id="RBL88323.1"/>
    </source>
</evidence>
<dbReference type="EMBL" id="QFFJ01000002">
    <property type="protein sequence ID" value="RBL88323.1"/>
    <property type="molecule type" value="Genomic_DNA"/>
</dbReference>
<evidence type="ECO:0000256" key="1">
    <source>
        <dbReference type="ARBA" id="ARBA00004442"/>
    </source>
</evidence>
<evidence type="ECO:0000259" key="4">
    <source>
        <dbReference type="Pfam" id="PF14905"/>
    </source>
</evidence>
<evidence type="ECO:0000256" key="2">
    <source>
        <dbReference type="ARBA" id="ARBA00023136"/>
    </source>
</evidence>
<comment type="caution">
    <text evidence="5">The sequence shown here is derived from an EMBL/GenBank/DDBJ whole genome shotgun (WGS) entry which is preliminary data.</text>
</comment>
<dbReference type="InterPro" id="IPR037066">
    <property type="entry name" value="Plug_dom_sf"/>
</dbReference>
<dbReference type="AlphaFoldDB" id="A0A365XPP4"/>